<accession>A0A813G0N8</accession>
<proteinExistence type="predicted"/>
<name>A0A813G0N8_POLGL</name>
<dbReference type="Proteomes" id="UP000654075">
    <property type="component" value="Unassembled WGS sequence"/>
</dbReference>
<dbReference type="OrthoDB" id="10312726at2759"/>
<comment type="caution">
    <text evidence="1">The sequence shown here is derived from an EMBL/GenBank/DDBJ whole genome shotgun (WGS) entry which is preliminary data.</text>
</comment>
<organism evidence="1 2">
    <name type="scientific">Polarella glacialis</name>
    <name type="common">Dinoflagellate</name>
    <dbReference type="NCBI Taxonomy" id="89957"/>
    <lineage>
        <taxon>Eukaryota</taxon>
        <taxon>Sar</taxon>
        <taxon>Alveolata</taxon>
        <taxon>Dinophyceae</taxon>
        <taxon>Suessiales</taxon>
        <taxon>Suessiaceae</taxon>
        <taxon>Polarella</taxon>
    </lineage>
</organism>
<dbReference type="AlphaFoldDB" id="A0A813G0N8"/>
<dbReference type="EMBL" id="CAJNNV010027240">
    <property type="protein sequence ID" value="CAE8619850.1"/>
    <property type="molecule type" value="Genomic_DNA"/>
</dbReference>
<evidence type="ECO:0000313" key="2">
    <source>
        <dbReference type="Proteomes" id="UP000654075"/>
    </source>
</evidence>
<protein>
    <submittedName>
        <fullName evidence="1">Uncharacterized protein</fullName>
    </submittedName>
</protein>
<evidence type="ECO:0000313" key="1">
    <source>
        <dbReference type="EMBL" id="CAE8619850.1"/>
    </source>
</evidence>
<gene>
    <name evidence="1" type="ORF">PGLA1383_LOCUS37432</name>
</gene>
<sequence length="370" mass="39248">MSVDRAGTLAVDIAGAQYGGGRGSSSGATFSTQDESTPAFYPETVSLAFNSQNRSIGTGATALIFLGVRRYFSGQSGSHGYDPDGLSRPLFNHGNPCGDLRLAKLIPPSRLLAESVVTTVGTAAGDLRVRMYQHSLGVLTSSCGTCAGGNPPNTADKFRTAGETCLVQWEDGRSGCGASPAGGWTYWKDVWILVGALRSDLYPAPARQAFADIVQRVGTGPWGAGVWWGNTLQYFVVAWLATALLWSDQVGPQLDYYAYGAASGQQEGLPLGGFCEQYQAQGYSDVVQRLPKLDAALEARERDGFPVTVAELYAKLQACSRCQSRCSFPGVGPAPADVYCTSPCTDDFLQCLVDEDEELQVEGAATVLVT</sequence>
<reference evidence="1" key="1">
    <citation type="submission" date="2021-02" db="EMBL/GenBank/DDBJ databases">
        <authorList>
            <person name="Dougan E. K."/>
            <person name="Rhodes N."/>
            <person name="Thang M."/>
            <person name="Chan C."/>
        </authorList>
    </citation>
    <scope>NUCLEOTIDE SEQUENCE</scope>
</reference>
<keyword evidence="2" id="KW-1185">Reference proteome</keyword>